<dbReference type="Gramene" id="TuG1812G0100003990.01.T02">
    <property type="protein sequence ID" value="TuG1812G0100003990.01.T02"/>
    <property type="gene ID" value="TuG1812G0100003990.01"/>
</dbReference>
<dbReference type="EnsemblPlants" id="TuG1812G0100003990.01.T02">
    <property type="protein sequence ID" value="TuG1812G0100003990.01.T02"/>
    <property type="gene ID" value="TuG1812G0100003990.01"/>
</dbReference>
<reference evidence="3" key="1">
    <citation type="journal article" date="2013" name="Nature">
        <title>Draft genome of the wheat A-genome progenitor Triticum urartu.</title>
        <authorList>
            <person name="Ling H.Q."/>
            <person name="Zhao S."/>
            <person name="Liu D."/>
            <person name="Wang J."/>
            <person name="Sun H."/>
            <person name="Zhang C."/>
            <person name="Fan H."/>
            <person name="Li D."/>
            <person name="Dong L."/>
            <person name="Tao Y."/>
            <person name="Gao C."/>
            <person name="Wu H."/>
            <person name="Li Y."/>
            <person name="Cui Y."/>
            <person name="Guo X."/>
            <person name="Zheng S."/>
            <person name="Wang B."/>
            <person name="Yu K."/>
            <person name="Liang Q."/>
            <person name="Yang W."/>
            <person name="Lou X."/>
            <person name="Chen J."/>
            <person name="Feng M."/>
            <person name="Jian J."/>
            <person name="Zhang X."/>
            <person name="Luo G."/>
            <person name="Jiang Y."/>
            <person name="Liu J."/>
            <person name="Wang Z."/>
            <person name="Sha Y."/>
            <person name="Zhang B."/>
            <person name="Wu H."/>
            <person name="Tang D."/>
            <person name="Shen Q."/>
            <person name="Xue P."/>
            <person name="Zou S."/>
            <person name="Wang X."/>
            <person name="Liu X."/>
            <person name="Wang F."/>
            <person name="Yang Y."/>
            <person name="An X."/>
            <person name="Dong Z."/>
            <person name="Zhang K."/>
            <person name="Zhang X."/>
            <person name="Luo M.C."/>
            <person name="Dvorak J."/>
            <person name="Tong Y."/>
            <person name="Wang J."/>
            <person name="Yang H."/>
            <person name="Li Z."/>
            <person name="Wang D."/>
            <person name="Zhang A."/>
            <person name="Wang J."/>
        </authorList>
    </citation>
    <scope>NUCLEOTIDE SEQUENCE</scope>
    <source>
        <strain evidence="3">cv. G1812</strain>
    </source>
</reference>
<evidence type="ECO:0000313" key="3">
    <source>
        <dbReference type="Proteomes" id="UP000015106"/>
    </source>
</evidence>
<dbReference type="Gene3D" id="2.40.160.10">
    <property type="entry name" value="Porin"/>
    <property type="match status" value="1"/>
</dbReference>
<dbReference type="PANTHER" id="PTHR11743:SF34">
    <property type="entry name" value="MITOCHONDRIAL OUTER MEMBRANE PROTEIN PORIN 2"/>
    <property type="match status" value="1"/>
</dbReference>
<organism evidence="2 3">
    <name type="scientific">Triticum urartu</name>
    <name type="common">Red wild einkorn</name>
    <name type="synonym">Crithodium urartu</name>
    <dbReference type="NCBI Taxonomy" id="4572"/>
    <lineage>
        <taxon>Eukaryota</taxon>
        <taxon>Viridiplantae</taxon>
        <taxon>Streptophyta</taxon>
        <taxon>Embryophyta</taxon>
        <taxon>Tracheophyta</taxon>
        <taxon>Spermatophyta</taxon>
        <taxon>Magnoliopsida</taxon>
        <taxon>Liliopsida</taxon>
        <taxon>Poales</taxon>
        <taxon>Poaceae</taxon>
        <taxon>BOP clade</taxon>
        <taxon>Pooideae</taxon>
        <taxon>Triticodae</taxon>
        <taxon>Triticeae</taxon>
        <taxon>Triticinae</taxon>
        <taxon>Triticum</taxon>
    </lineage>
</organism>
<dbReference type="InterPro" id="IPR027246">
    <property type="entry name" value="Porin_Euk/Tom40"/>
</dbReference>
<dbReference type="AlphaFoldDB" id="A0A8R7K3X4"/>
<dbReference type="InterPro" id="IPR023614">
    <property type="entry name" value="Porin_dom_sf"/>
</dbReference>
<reference evidence="2" key="2">
    <citation type="submission" date="2018-03" db="EMBL/GenBank/DDBJ databases">
        <title>The Triticum urartu genome reveals the dynamic nature of wheat genome evolution.</title>
        <authorList>
            <person name="Ling H."/>
            <person name="Ma B."/>
            <person name="Shi X."/>
            <person name="Liu H."/>
            <person name="Dong L."/>
            <person name="Sun H."/>
            <person name="Cao Y."/>
            <person name="Gao Q."/>
            <person name="Zheng S."/>
            <person name="Li Y."/>
            <person name="Yu Y."/>
            <person name="Du H."/>
            <person name="Qi M."/>
            <person name="Li Y."/>
            <person name="Yu H."/>
            <person name="Cui Y."/>
            <person name="Wang N."/>
            <person name="Chen C."/>
            <person name="Wu H."/>
            <person name="Zhao Y."/>
            <person name="Zhang J."/>
            <person name="Li Y."/>
            <person name="Zhou W."/>
            <person name="Zhang B."/>
            <person name="Hu W."/>
            <person name="Eijk M."/>
            <person name="Tang J."/>
            <person name="Witsenboer H."/>
            <person name="Zhao S."/>
            <person name="Li Z."/>
            <person name="Zhang A."/>
            <person name="Wang D."/>
            <person name="Liang C."/>
        </authorList>
    </citation>
    <scope>NUCLEOTIDE SEQUENCE [LARGE SCALE GENOMIC DNA]</scope>
    <source>
        <strain evidence="2">cv. G1812</strain>
    </source>
</reference>
<accession>A0A8R7K3X4</accession>
<dbReference type="Pfam" id="PF01459">
    <property type="entry name" value="Porin_3"/>
    <property type="match status" value="1"/>
</dbReference>
<evidence type="ECO:0000313" key="2">
    <source>
        <dbReference type="EnsemblPlants" id="TuG1812G0100003990.01.T02"/>
    </source>
</evidence>
<comment type="similarity">
    <text evidence="1">Belongs to the eukaryotic mitochondrial porin (TC 1.B.8.1) family.</text>
</comment>
<name>A0A8R7K3X4_TRIUA</name>
<sequence length="100" mass="10533">MDAAKPTPAPARPAGPGLYADIGKKARDLLNRDYTTGQKFTFTTTAANGATITSSSTKKNEAILADLQTQVKIKNFTVDVKATSDSSVSSFLLPLCLLLA</sequence>
<evidence type="ECO:0000256" key="1">
    <source>
        <dbReference type="ARBA" id="ARBA00009624"/>
    </source>
</evidence>
<reference evidence="2" key="3">
    <citation type="submission" date="2022-06" db="UniProtKB">
        <authorList>
            <consortium name="EnsemblPlants"/>
        </authorList>
    </citation>
    <scope>IDENTIFICATION</scope>
</reference>
<dbReference type="PANTHER" id="PTHR11743">
    <property type="entry name" value="VOLTAGE-DEPENDENT ANION-SELECTIVE CHANNEL"/>
    <property type="match status" value="1"/>
</dbReference>
<keyword evidence="3" id="KW-1185">Reference proteome</keyword>
<dbReference type="InterPro" id="IPR001925">
    <property type="entry name" value="Porin_Euk"/>
</dbReference>
<gene>
    <name evidence="2" type="primary">LOC125526592</name>
</gene>
<proteinExistence type="inferred from homology"/>
<dbReference type="Proteomes" id="UP000015106">
    <property type="component" value="Chromosome 1"/>
</dbReference>
<dbReference type="GO" id="GO:0008308">
    <property type="term" value="F:voltage-gated monoatomic anion channel activity"/>
    <property type="evidence" value="ECO:0007669"/>
    <property type="project" value="InterPro"/>
</dbReference>
<protein>
    <submittedName>
        <fullName evidence="2">Uncharacterized protein</fullName>
    </submittedName>
</protein>
<dbReference type="GO" id="GO:0005741">
    <property type="term" value="C:mitochondrial outer membrane"/>
    <property type="evidence" value="ECO:0007669"/>
    <property type="project" value="InterPro"/>
</dbReference>